<feature type="non-terminal residue" evidence="2">
    <location>
        <position position="201"/>
    </location>
</feature>
<organism evidence="2 3">
    <name type="scientific">Seminavis robusta</name>
    <dbReference type="NCBI Taxonomy" id="568900"/>
    <lineage>
        <taxon>Eukaryota</taxon>
        <taxon>Sar</taxon>
        <taxon>Stramenopiles</taxon>
        <taxon>Ochrophyta</taxon>
        <taxon>Bacillariophyta</taxon>
        <taxon>Bacillariophyceae</taxon>
        <taxon>Bacillariophycidae</taxon>
        <taxon>Naviculales</taxon>
        <taxon>Naviculaceae</taxon>
        <taxon>Seminavis</taxon>
    </lineage>
</organism>
<dbReference type="OrthoDB" id="67688at2759"/>
<dbReference type="Proteomes" id="UP001153069">
    <property type="component" value="Unassembled WGS sequence"/>
</dbReference>
<protein>
    <submittedName>
        <fullName evidence="2">Uncharacterized protein</fullName>
    </submittedName>
</protein>
<dbReference type="AlphaFoldDB" id="A0A9N8HSU5"/>
<evidence type="ECO:0000256" key="1">
    <source>
        <dbReference type="SAM" id="MobiDB-lite"/>
    </source>
</evidence>
<sequence length="201" mass="22228">MVLLLLAAYQYYQRQQQQQAEGRESPSLLSLEQFKETFGDRLAGVETIVQSTYSRCQSEPIPLFQPSSQAYDYYCIDDDDNNSLIPMMDTSHHSSASSSTSSKRRVRPREASNLSSSEHGTAVSTATTAIAINSNLLRSTPRTFVQDDIRQAYIDAVFGPAFFATRAYQPPRQGMGLAQIPEYVTYTASIPPPPVPFGGAK</sequence>
<feature type="region of interest" description="Disordered" evidence="1">
    <location>
        <begin position="85"/>
        <end position="120"/>
    </location>
</feature>
<gene>
    <name evidence="2" type="ORF">SEMRO_1492_G277160.1</name>
</gene>
<name>A0A9N8HSU5_9STRA</name>
<keyword evidence="3" id="KW-1185">Reference proteome</keyword>
<evidence type="ECO:0000313" key="3">
    <source>
        <dbReference type="Proteomes" id="UP001153069"/>
    </source>
</evidence>
<proteinExistence type="predicted"/>
<dbReference type="EMBL" id="CAICTM010001490">
    <property type="protein sequence ID" value="CAB9524082.1"/>
    <property type="molecule type" value="Genomic_DNA"/>
</dbReference>
<comment type="caution">
    <text evidence="2">The sequence shown here is derived from an EMBL/GenBank/DDBJ whole genome shotgun (WGS) entry which is preliminary data.</text>
</comment>
<evidence type="ECO:0000313" key="2">
    <source>
        <dbReference type="EMBL" id="CAB9524082.1"/>
    </source>
</evidence>
<reference evidence="2" key="1">
    <citation type="submission" date="2020-06" db="EMBL/GenBank/DDBJ databases">
        <authorList>
            <consortium name="Plant Systems Biology data submission"/>
        </authorList>
    </citation>
    <scope>NUCLEOTIDE SEQUENCE</scope>
    <source>
        <strain evidence="2">D6</strain>
    </source>
</reference>
<accession>A0A9N8HSU5</accession>